<keyword evidence="3" id="KW-1185">Reference proteome</keyword>
<dbReference type="RefSeq" id="WP_149749557.1">
    <property type="nucleotide sequence ID" value="NZ_VUJW01000003.1"/>
</dbReference>
<keyword evidence="1" id="KW-1133">Transmembrane helix</keyword>
<evidence type="ECO:0000313" key="3">
    <source>
        <dbReference type="Proteomes" id="UP000324351"/>
    </source>
</evidence>
<name>A0A5B1M4X7_9ACTN</name>
<protein>
    <recommendedName>
        <fullName evidence="4">PH domain-containing protein</fullName>
    </recommendedName>
</protein>
<gene>
    <name evidence="2" type="ORF">F0U47_06700</name>
</gene>
<dbReference type="Proteomes" id="UP000324351">
    <property type="component" value="Unassembled WGS sequence"/>
</dbReference>
<feature type="transmembrane region" description="Helical" evidence="1">
    <location>
        <begin position="175"/>
        <end position="194"/>
    </location>
</feature>
<comment type="caution">
    <text evidence="2">The sequence shown here is derived from an EMBL/GenBank/DDBJ whole genome shotgun (WGS) entry which is preliminary data.</text>
</comment>
<keyword evidence="1" id="KW-0812">Transmembrane</keyword>
<feature type="transmembrane region" description="Helical" evidence="1">
    <location>
        <begin position="43"/>
        <end position="60"/>
    </location>
</feature>
<dbReference type="AlphaFoldDB" id="A0A5B1M4X7"/>
<reference evidence="2 3" key="2">
    <citation type="submission" date="2019-09" db="EMBL/GenBank/DDBJ databases">
        <authorList>
            <person name="Jin C."/>
        </authorList>
    </citation>
    <scope>NUCLEOTIDE SEQUENCE [LARGE SCALE GENOMIC DNA]</scope>
    <source>
        <strain evidence="2 3">BN140041</strain>
    </source>
</reference>
<organism evidence="2 3">
    <name type="scientific">Nocardioides antri</name>
    <dbReference type="NCBI Taxonomy" id="2607659"/>
    <lineage>
        <taxon>Bacteria</taxon>
        <taxon>Bacillati</taxon>
        <taxon>Actinomycetota</taxon>
        <taxon>Actinomycetes</taxon>
        <taxon>Propionibacteriales</taxon>
        <taxon>Nocardioidaceae</taxon>
        <taxon>Nocardioides</taxon>
    </lineage>
</organism>
<evidence type="ECO:0008006" key="4">
    <source>
        <dbReference type="Google" id="ProtNLM"/>
    </source>
</evidence>
<accession>A0A5B1M4X7</accession>
<evidence type="ECO:0000256" key="1">
    <source>
        <dbReference type="SAM" id="Phobius"/>
    </source>
</evidence>
<reference evidence="2 3" key="1">
    <citation type="submission" date="2019-09" db="EMBL/GenBank/DDBJ databases">
        <title>Nocardioides panacisoli sp. nov., isolated from the soil of a ginseng field.</title>
        <authorList>
            <person name="Cho C."/>
        </authorList>
    </citation>
    <scope>NUCLEOTIDE SEQUENCE [LARGE SCALE GENOMIC DNA]</scope>
    <source>
        <strain evidence="2 3">BN140041</strain>
    </source>
</reference>
<proteinExistence type="predicted"/>
<dbReference type="EMBL" id="VUJW01000003">
    <property type="protein sequence ID" value="KAA1427189.1"/>
    <property type="molecule type" value="Genomic_DNA"/>
</dbReference>
<keyword evidence="1" id="KW-0472">Membrane</keyword>
<feature type="transmembrane region" description="Helical" evidence="1">
    <location>
        <begin position="16"/>
        <end position="37"/>
    </location>
</feature>
<sequence length="195" mass="21044">MADDGTERFTAWGSRVLGIIGLAIVAVVVVVGASGVADPYHPAAYAVCGVVGLLLWAMLVRPSVGVEDDRLVLCNPFTTVRLPLAAIEQVAVRQWLVVQVGARRYTSSGIGRSRRQALRDDRRGGDIDDIADLSYGGFVEHRILKLAEDARTRQGIAHYSEEQEALGADVRREPAWVEIGLLAAFVVALVVTLLV</sequence>
<evidence type="ECO:0000313" key="2">
    <source>
        <dbReference type="EMBL" id="KAA1427189.1"/>
    </source>
</evidence>